<sequence length="55" mass="5871">MAYLGFSVPVVVIGALMEHLGQADALAVFGLALLGACLLVYGWLWRRSPHSLDAT</sequence>
<evidence type="ECO:0000256" key="1">
    <source>
        <dbReference type="SAM" id="Phobius"/>
    </source>
</evidence>
<dbReference type="RefSeq" id="WP_183381900.1">
    <property type="nucleotide sequence ID" value="NZ_JACHXR010000001.1"/>
</dbReference>
<name>A0A7W5EQ32_9GAMM</name>
<evidence type="ECO:0000313" key="2">
    <source>
        <dbReference type="EMBL" id="MBB3229369.1"/>
    </source>
</evidence>
<proteinExistence type="predicted"/>
<comment type="caution">
    <text evidence="2">The sequence shown here is derived from an EMBL/GenBank/DDBJ whole genome shotgun (WGS) entry which is preliminary data.</text>
</comment>
<accession>A0A7W5EQ32</accession>
<dbReference type="AlphaFoldDB" id="A0A7W5EQ32"/>
<organism evidence="2 3">
    <name type="scientific">Halomonas stenophila</name>
    <dbReference type="NCBI Taxonomy" id="795312"/>
    <lineage>
        <taxon>Bacteria</taxon>
        <taxon>Pseudomonadati</taxon>
        <taxon>Pseudomonadota</taxon>
        <taxon>Gammaproteobacteria</taxon>
        <taxon>Oceanospirillales</taxon>
        <taxon>Halomonadaceae</taxon>
        <taxon>Halomonas</taxon>
    </lineage>
</organism>
<keyword evidence="1" id="KW-1133">Transmembrane helix</keyword>
<keyword evidence="1" id="KW-0472">Membrane</keyword>
<reference evidence="2 3" key="1">
    <citation type="submission" date="2020-08" db="EMBL/GenBank/DDBJ databases">
        <title>Genomic Encyclopedia of Type Strains, Phase III (KMG-III): the genomes of soil and plant-associated and newly described type strains.</title>
        <authorList>
            <person name="Whitman W."/>
        </authorList>
    </citation>
    <scope>NUCLEOTIDE SEQUENCE [LARGE SCALE GENOMIC DNA]</scope>
    <source>
        <strain evidence="2 3">CECT 7744</strain>
    </source>
</reference>
<feature type="transmembrane region" description="Helical" evidence="1">
    <location>
        <begin position="25"/>
        <end position="44"/>
    </location>
</feature>
<protein>
    <submittedName>
        <fullName evidence="2">Uncharacterized protein</fullName>
    </submittedName>
</protein>
<evidence type="ECO:0000313" key="3">
    <source>
        <dbReference type="Proteomes" id="UP000518892"/>
    </source>
</evidence>
<dbReference type="Proteomes" id="UP000518892">
    <property type="component" value="Unassembled WGS sequence"/>
</dbReference>
<keyword evidence="3" id="KW-1185">Reference proteome</keyword>
<keyword evidence="1" id="KW-0812">Transmembrane</keyword>
<dbReference type="EMBL" id="JACHXR010000001">
    <property type="protein sequence ID" value="MBB3229369.1"/>
    <property type="molecule type" value="Genomic_DNA"/>
</dbReference>
<gene>
    <name evidence="2" type="ORF">FHR97_000184</name>
</gene>